<keyword evidence="7" id="KW-1185">Reference proteome</keyword>
<proteinExistence type="predicted"/>
<evidence type="ECO:0000313" key="6">
    <source>
        <dbReference type="Proteomes" id="UP001609176"/>
    </source>
</evidence>
<dbReference type="Proteomes" id="UP001609176">
    <property type="component" value="Unassembled WGS sequence"/>
</dbReference>
<keyword evidence="1" id="KW-0732">Signal</keyword>
<feature type="chain" id="PRO_5045033671" description="GerMN domain-containing protein" evidence="1">
    <location>
        <begin position="23"/>
        <end position="193"/>
    </location>
</feature>
<organism evidence="4 6">
    <name type="scientific">Antrihabitans spumae</name>
    <dbReference type="NCBI Taxonomy" id="3373370"/>
    <lineage>
        <taxon>Bacteria</taxon>
        <taxon>Bacillati</taxon>
        <taxon>Actinomycetota</taxon>
        <taxon>Actinomycetes</taxon>
        <taxon>Mycobacteriales</taxon>
        <taxon>Nocardiaceae</taxon>
        <taxon>Antrihabitans</taxon>
    </lineage>
</organism>
<sequence length="193" mass="20214">MSWLRHTAVALAGVASVGFTGAAASVVLSDMGVDMPTKSIFDFAMPNTPRPSGPVAVSGVNGVDAARTVAVDLATATEVAHLLLDTATQESVTAPNLVTPYKPALEAKVTVDDYYLGAAVSPVRSRVVGLDFTTNILDVIPTFVRAFYDPDPNSKGPTEIRTELDGRVGEVNVVVSDPDVGEREVTLTRTDAV</sequence>
<name>A0ABW7KE92_9NOCA</name>
<accession>A0ABW7KE92</accession>
<comment type="caution">
    <text evidence="4">The sequence shown here is derived from an EMBL/GenBank/DDBJ whole genome shotgun (WGS) entry which is preliminary data.</text>
</comment>
<evidence type="ECO:0008006" key="8">
    <source>
        <dbReference type="Google" id="ProtNLM"/>
    </source>
</evidence>
<evidence type="ECO:0000313" key="4">
    <source>
        <dbReference type="EMBL" id="MFH5240735.1"/>
    </source>
</evidence>
<reference evidence="5 6" key="1">
    <citation type="submission" date="2024-10" db="EMBL/GenBank/DDBJ databases">
        <authorList>
            <person name="Riesco R."/>
        </authorList>
    </citation>
    <scope>NUCLEOTIDE SEQUENCE [LARGE SCALE GENOMIC DNA]</scope>
    <source>
        <strain evidence="4 6">NCIMB 15448</strain>
        <strain evidence="2 5">NCIMB 15449</strain>
        <strain evidence="3 7">NCIMB 15450</strain>
    </source>
</reference>
<evidence type="ECO:0000256" key="1">
    <source>
        <dbReference type="SAM" id="SignalP"/>
    </source>
</evidence>
<dbReference type="Proteomes" id="UP001609175">
    <property type="component" value="Unassembled WGS sequence"/>
</dbReference>
<dbReference type="EMBL" id="JBIMSN010000016">
    <property type="protein sequence ID" value="MFH5227680.1"/>
    <property type="molecule type" value="Genomic_DNA"/>
</dbReference>
<evidence type="ECO:0000313" key="3">
    <source>
        <dbReference type="EMBL" id="MFH5227680.1"/>
    </source>
</evidence>
<evidence type="ECO:0000313" key="5">
    <source>
        <dbReference type="Proteomes" id="UP001609175"/>
    </source>
</evidence>
<dbReference type="RefSeq" id="WP_395116012.1">
    <property type="nucleotide sequence ID" value="NZ_JBIMSN010000016.1"/>
</dbReference>
<evidence type="ECO:0000313" key="7">
    <source>
        <dbReference type="Proteomes" id="UP001609219"/>
    </source>
</evidence>
<gene>
    <name evidence="4" type="ORF">ACHIPV_02415</name>
    <name evidence="2" type="ORF">ACHIPZ_19410</name>
    <name evidence="3" type="ORF">ACHIRB_03630</name>
</gene>
<dbReference type="Proteomes" id="UP001609219">
    <property type="component" value="Unassembled WGS sequence"/>
</dbReference>
<protein>
    <recommendedName>
        <fullName evidence="8">GerMN domain-containing protein</fullName>
    </recommendedName>
</protein>
<dbReference type="EMBL" id="JBIMSO010000060">
    <property type="protein sequence ID" value="MFH5210356.1"/>
    <property type="molecule type" value="Genomic_DNA"/>
</dbReference>
<evidence type="ECO:0000313" key="2">
    <source>
        <dbReference type="EMBL" id="MFH5210356.1"/>
    </source>
</evidence>
<feature type="signal peptide" evidence="1">
    <location>
        <begin position="1"/>
        <end position="22"/>
    </location>
</feature>
<dbReference type="EMBL" id="JBIMSP010000002">
    <property type="protein sequence ID" value="MFH5240735.1"/>
    <property type="molecule type" value="Genomic_DNA"/>
</dbReference>